<dbReference type="InterPro" id="IPR021259">
    <property type="entry name" value="DUF2817"/>
</dbReference>
<evidence type="ECO:0000313" key="1">
    <source>
        <dbReference type="EMBL" id="PEH88156.1"/>
    </source>
</evidence>
<dbReference type="GeneID" id="80800073"/>
<dbReference type="EMBL" id="PDEA01000001">
    <property type="protein sequence ID" value="PEH88156.1"/>
    <property type="molecule type" value="Genomic_DNA"/>
</dbReference>
<sequence length="369" mass="40772">MSTVLEIWEAFANDYNDGRQRFIAQAQRAGAELSHYAHPTLSTPDGQPLTLDVARLGPADATRTLLLISGTHGLEGAAGSAVQNAWLASQTAQSLPPDTNVLLVHALNPFGWSHDTRTNESNVDLNRNFIDHAAPRPSNTAYDALHEQLVPDSWTATGRQGVQSAIQAFRDAHGADATFNAMASGQYRHAQGLAFGGQQREWSNLTLERILGEHLPHTERVALIDWHTGIGEYGEPFFLCFNADGSEEQQQAAQWWSHERVLGQRPHGLARPDYQGLVFRGVEAFLPGRKVAGAVIEFGTRGSNTSESLRLDQWLRFRAPQQADAARDAQLRHDLIDTFVPYSGIWRQSVLRHGVEITDQALHGLAQWN</sequence>
<dbReference type="GO" id="GO:0016788">
    <property type="term" value="F:hydrolase activity, acting on ester bonds"/>
    <property type="evidence" value="ECO:0007669"/>
    <property type="project" value="InterPro"/>
</dbReference>
<keyword evidence="2" id="KW-1185">Reference proteome</keyword>
<accession>A0A2A7USI3</accession>
<gene>
    <name evidence="1" type="ORF">CRM82_05645</name>
</gene>
<organism evidence="1 2">
    <name type="scientific">Comamonas terrigena</name>
    <dbReference type="NCBI Taxonomy" id="32013"/>
    <lineage>
        <taxon>Bacteria</taxon>
        <taxon>Pseudomonadati</taxon>
        <taxon>Pseudomonadota</taxon>
        <taxon>Betaproteobacteria</taxon>
        <taxon>Burkholderiales</taxon>
        <taxon>Comamonadaceae</taxon>
        <taxon>Comamonas</taxon>
    </lineage>
</organism>
<dbReference type="SUPFAM" id="SSF53187">
    <property type="entry name" value="Zn-dependent exopeptidases"/>
    <property type="match status" value="1"/>
</dbReference>
<reference evidence="2" key="1">
    <citation type="submission" date="2017-09" db="EMBL/GenBank/DDBJ databases">
        <title>FDA dAtabase for Regulatory Grade micrObial Sequences (FDA-ARGOS): Supporting development and validation of Infectious Disease Dx tests.</title>
        <authorList>
            <person name="Minogue T."/>
            <person name="Wolcott M."/>
            <person name="Wasieloski L."/>
            <person name="Aguilar W."/>
            <person name="Moore D."/>
            <person name="Tallon L."/>
            <person name="Sadzewicz L."/>
            <person name="Ott S."/>
            <person name="Zhao X."/>
            <person name="Nagaraj S."/>
            <person name="Vavikolanu K."/>
            <person name="Aluvathingal J."/>
            <person name="Nadendla S."/>
            <person name="Sichtig H."/>
        </authorList>
    </citation>
    <scope>NUCLEOTIDE SEQUENCE [LARGE SCALE GENOMIC DNA]</scope>
    <source>
        <strain evidence="2">FDAARGOS_394</strain>
    </source>
</reference>
<dbReference type="Proteomes" id="UP000220246">
    <property type="component" value="Unassembled WGS sequence"/>
</dbReference>
<dbReference type="GO" id="GO:0046872">
    <property type="term" value="F:metal ion binding"/>
    <property type="evidence" value="ECO:0007669"/>
    <property type="project" value="UniProtKB-KW"/>
</dbReference>
<dbReference type="OrthoDB" id="4014363at2"/>
<dbReference type="Pfam" id="PF10994">
    <property type="entry name" value="DUF2817"/>
    <property type="match status" value="1"/>
</dbReference>
<dbReference type="AlphaFoldDB" id="A0A2A7USI3"/>
<name>A0A2A7USI3_COMTR</name>
<dbReference type="CDD" id="cd06233">
    <property type="entry name" value="M14-like"/>
    <property type="match status" value="1"/>
</dbReference>
<dbReference type="STRING" id="1219032.GCA_001515545_03252"/>
<dbReference type="Gene3D" id="3.40.630.10">
    <property type="entry name" value="Zn peptidases"/>
    <property type="match status" value="1"/>
</dbReference>
<protein>
    <submittedName>
        <fullName evidence="1">DUF2817 domain-containing protein</fullName>
    </submittedName>
</protein>
<evidence type="ECO:0000313" key="2">
    <source>
        <dbReference type="Proteomes" id="UP000220246"/>
    </source>
</evidence>
<proteinExistence type="predicted"/>
<dbReference type="RefSeq" id="WP_066540106.1">
    <property type="nucleotide sequence ID" value="NZ_PDEA01000001.1"/>
</dbReference>
<comment type="caution">
    <text evidence="1">The sequence shown here is derived from an EMBL/GenBank/DDBJ whole genome shotgun (WGS) entry which is preliminary data.</text>
</comment>